<dbReference type="InterPro" id="IPR050476">
    <property type="entry name" value="Insect_CytP450_Detox"/>
</dbReference>
<dbReference type="PRINTS" id="PR00385">
    <property type="entry name" value="P450"/>
</dbReference>
<keyword evidence="10" id="KW-0812">Transmembrane</keyword>
<organism evidence="11 12">
    <name type="scientific">Candidula unifasciata</name>
    <dbReference type="NCBI Taxonomy" id="100452"/>
    <lineage>
        <taxon>Eukaryota</taxon>
        <taxon>Metazoa</taxon>
        <taxon>Spiralia</taxon>
        <taxon>Lophotrochozoa</taxon>
        <taxon>Mollusca</taxon>
        <taxon>Gastropoda</taxon>
        <taxon>Heterobranchia</taxon>
        <taxon>Euthyneura</taxon>
        <taxon>Panpulmonata</taxon>
        <taxon>Eupulmonata</taxon>
        <taxon>Stylommatophora</taxon>
        <taxon>Helicina</taxon>
        <taxon>Helicoidea</taxon>
        <taxon>Geomitridae</taxon>
        <taxon>Candidula</taxon>
    </lineage>
</organism>
<keyword evidence="5 9" id="KW-0560">Oxidoreductase</keyword>
<keyword evidence="10" id="KW-0472">Membrane</keyword>
<protein>
    <recommendedName>
        <fullName evidence="13">Cytochrome P450</fullName>
    </recommendedName>
</protein>
<dbReference type="GO" id="GO:0020037">
    <property type="term" value="F:heme binding"/>
    <property type="evidence" value="ECO:0007669"/>
    <property type="project" value="InterPro"/>
</dbReference>
<dbReference type="EMBL" id="CAJHNH020002041">
    <property type="protein sequence ID" value="CAG5125383.1"/>
    <property type="molecule type" value="Genomic_DNA"/>
</dbReference>
<accession>A0A8S3Z7N0</accession>
<dbReference type="GO" id="GO:0004497">
    <property type="term" value="F:monooxygenase activity"/>
    <property type="evidence" value="ECO:0007669"/>
    <property type="project" value="UniProtKB-KW"/>
</dbReference>
<feature type="binding site" description="axial binding residue" evidence="8">
    <location>
        <position position="467"/>
    </location>
    <ligand>
        <name>heme</name>
        <dbReference type="ChEBI" id="CHEBI:30413"/>
    </ligand>
    <ligandPart>
        <name>Fe</name>
        <dbReference type="ChEBI" id="CHEBI:18248"/>
    </ligandPart>
</feature>
<evidence type="ECO:0000256" key="4">
    <source>
        <dbReference type="ARBA" id="ARBA00022723"/>
    </source>
</evidence>
<feature type="transmembrane region" description="Helical" evidence="10">
    <location>
        <begin position="12"/>
        <end position="31"/>
    </location>
</feature>
<dbReference type="Proteomes" id="UP000678393">
    <property type="component" value="Unassembled WGS sequence"/>
</dbReference>
<dbReference type="Gene3D" id="1.10.630.10">
    <property type="entry name" value="Cytochrome P450"/>
    <property type="match status" value="1"/>
</dbReference>
<dbReference type="PROSITE" id="PS00086">
    <property type="entry name" value="CYTOCHROME_P450"/>
    <property type="match status" value="1"/>
</dbReference>
<keyword evidence="4 8" id="KW-0479">Metal-binding</keyword>
<dbReference type="OrthoDB" id="2789670at2759"/>
<dbReference type="PANTHER" id="PTHR24292">
    <property type="entry name" value="CYTOCHROME P450"/>
    <property type="match status" value="1"/>
</dbReference>
<keyword evidence="7 9" id="KW-0503">Monooxygenase</keyword>
<dbReference type="GO" id="GO:0005506">
    <property type="term" value="F:iron ion binding"/>
    <property type="evidence" value="ECO:0007669"/>
    <property type="project" value="InterPro"/>
</dbReference>
<dbReference type="SUPFAM" id="SSF48264">
    <property type="entry name" value="Cytochrome P450"/>
    <property type="match status" value="1"/>
</dbReference>
<evidence type="ECO:0008006" key="13">
    <source>
        <dbReference type="Google" id="ProtNLM"/>
    </source>
</evidence>
<evidence type="ECO:0000256" key="7">
    <source>
        <dbReference type="ARBA" id="ARBA00023033"/>
    </source>
</evidence>
<dbReference type="InterPro" id="IPR002401">
    <property type="entry name" value="Cyt_P450_E_grp-I"/>
</dbReference>
<proteinExistence type="inferred from homology"/>
<evidence type="ECO:0000313" key="12">
    <source>
        <dbReference type="Proteomes" id="UP000678393"/>
    </source>
</evidence>
<dbReference type="PANTHER" id="PTHR24292:SF102">
    <property type="entry name" value="CYTOCHROME P450 FAMILY-RELATED"/>
    <property type="match status" value="1"/>
</dbReference>
<reference evidence="11" key="1">
    <citation type="submission" date="2021-04" db="EMBL/GenBank/DDBJ databases">
        <authorList>
            <consortium name="Molecular Ecology Group"/>
        </authorList>
    </citation>
    <scope>NUCLEOTIDE SEQUENCE</scope>
</reference>
<evidence type="ECO:0000256" key="10">
    <source>
        <dbReference type="SAM" id="Phobius"/>
    </source>
</evidence>
<evidence type="ECO:0000256" key="9">
    <source>
        <dbReference type="RuleBase" id="RU000461"/>
    </source>
</evidence>
<gene>
    <name evidence="11" type="ORF">CUNI_LOCUS10941</name>
</gene>
<dbReference type="FunFam" id="1.10.630.10:FF:000182">
    <property type="entry name" value="Cytochrome P450 3A4"/>
    <property type="match status" value="1"/>
</dbReference>
<evidence type="ECO:0000256" key="3">
    <source>
        <dbReference type="ARBA" id="ARBA00022617"/>
    </source>
</evidence>
<evidence type="ECO:0000256" key="8">
    <source>
        <dbReference type="PIRSR" id="PIRSR602401-1"/>
    </source>
</evidence>
<keyword evidence="10" id="KW-1133">Transmembrane helix</keyword>
<dbReference type="Pfam" id="PF00067">
    <property type="entry name" value="p450"/>
    <property type="match status" value="1"/>
</dbReference>
<keyword evidence="12" id="KW-1185">Reference proteome</keyword>
<evidence type="ECO:0000256" key="1">
    <source>
        <dbReference type="ARBA" id="ARBA00001971"/>
    </source>
</evidence>
<name>A0A8S3Z7N0_9EUPU</name>
<dbReference type="InterPro" id="IPR036396">
    <property type="entry name" value="Cyt_P450_sf"/>
</dbReference>
<comment type="cofactor">
    <cofactor evidence="1 8">
        <name>heme</name>
        <dbReference type="ChEBI" id="CHEBI:30413"/>
    </cofactor>
</comment>
<evidence type="ECO:0000256" key="2">
    <source>
        <dbReference type="ARBA" id="ARBA00010617"/>
    </source>
</evidence>
<dbReference type="PRINTS" id="PR00463">
    <property type="entry name" value="EP450I"/>
</dbReference>
<evidence type="ECO:0000256" key="6">
    <source>
        <dbReference type="ARBA" id="ARBA00023004"/>
    </source>
</evidence>
<dbReference type="GO" id="GO:0016705">
    <property type="term" value="F:oxidoreductase activity, acting on paired donors, with incorporation or reduction of molecular oxygen"/>
    <property type="evidence" value="ECO:0007669"/>
    <property type="project" value="InterPro"/>
</dbReference>
<comment type="similarity">
    <text evidence="2 9">Belongs to the cytochrome P450 family.</text>
</comment>
<sequence>MAIDPVTETASMSASCFLLLATVIAMAYYYYNQKATQETWIQYGVKEPKLSLLFSLGEDFRYNFSHLLNQYGDTVGLRNKSGLTLLTSNLNLMKHILVKDFNNFVERSDNLVSSSPFVKSLFFAKQKEWKRHRQIVSPTFSSGKLRHIASTVNKSAQSLTDYLASCARLRKCVPIKEITAQYTGEIIAKTAFGLDANFIGQEEHEFLHHAKTMIPPLLGKERLIFKLLDCIPYAIKICKKIFYNVQFFDPISLPANAYFETILNDAVRERKKQQQEGIKKRHEDFLDLLLKTNEAAKQGTVVEEEEAEDDDQADTKKAWQGAVSALSDDEILGHSMLIIFAGMETTATTLQLCLYQLAVNQEIQERVHQEIQEVVSSQDPSQEELSELHYVEQVINETLRLHPPAPLVNRRALETRTYDGVTIPKGAAVILPYYHIMTDPKFDFLQNRKIKRDTMAFIAFGHGPRQCLGMRLAYLELKVALVHILRKVKVILNKSTVPTLGEKIKFTPQGLLIPVKPIMLMFELRG</sequence>
<comment type="caution">
    <text evidence="11">The sequence shown here is derived from an EMBL/GenBank/DDBJ whole genome shotgun (WGS) entry which is preliminary data.</text>
</comment>
<evidence type="ECO:0000313" key="11">
    <source>
        <dbReference type="EMBL" id="CAG5125383.1"/>
    </source>
</evidence>
<dbReference type="InterPro" id="IPR001128">
    <property type="entry name" value="Cyt_P450"/>
</dbReference>
<dbReference type="InterPro" id="IPR017972">
    <property type="entry name" value="Cyt_P450_CS"/>
</dbReference>
<evidence type="ECO:0000256" key="5">
    <source>
        <dbReference type="ARBA" id="ARBA00023002"/>
    </source>
</evidence>
<dbReference type="AlphaFoldDB" id="A0A8S3Z7N0"/>
<keyword evidence="6 8" id="KW-0408">Iron</keyword>
<keyword evidence="3 8" id="KW-0349">Heme</keyword>